<dbReference type="GO" id="GO:1903358">
    <property type="term" value="P:regulation of Golgi organization"/>
    <property type="evidence" value="ECO:0007669"/>
    <property type="project" value="TreeGrafter"/>
</dbReference>
<dbReference type="KEGG" id="aju:106982108"/>
<feature type="region of interest" description="Disordered" evidence="2">
    <location>
        <begin position="345"/>
        <end position="405"/>
    </location>
</feature>
<dbReference type="GeneID" id="106982108"/>
<keyword evidence="1" id="KW-0175">Coiled coil</keyword>
<dbReference type="GO" id="GO:0060090">
    <property type="term" value="F:molecular adaptor activity"/>
    <property type="evidence" value="ECO:0007669"/>
    <property type="project" value="TreeGrafter"/>
</dbReference>
<feature type="compositionally biased region" description="Polar residues" evidence="2">
    <location>
        <begin position="371"/>
        <end position="382"/>
    </location>
</feature>
<feature type="compositionally biased region" description="Polar residues" evidence="2">
    <location>
        <begin position="391"/>
        <end position="405"/>
    </location>
</feature>
<sequence>MLQLKAGIQQPLEKGPAERRVGEQQTQPEETGSSAVSHSRKVARFEETQERTLRRQEEDLTRCCLLAEKWKCHSLIQDQARELTHLRQKMRVGRTFSSLLIQHVRNTVKTFEELLSSNKIDHCMEQRFCEQLAKGSQLAESLASKFSTDDCISEKNQTGHMLRTLSILREMHTKGKVPEALKTKQQAQPQTLPQIQSSSHAQSAAHHSSSSTSLLHEEQEVHPAVAVANVSAATPADSASLLSDHSDARSTQPSYPLSGTTQLSGTPEPGYHGSSGPWDETRPQKMNASGCLSSFSSLYRPNSKPSGADLLEKNLVEIQNLRQRLEESVYINDRLQERLGHVLSSADRGKTVPSCRSKQKRLESKKIAQPHTGQNCSAQSAPEVSPATPHTCAQSHSCCSAQETL</sequence>
<reference evidence="4" key="1">
    <citation type="submission" date="2025-04" db="UniProtKB">
        <authorList>
            <consortium name="RefSeq"/>
        </authorList>
    </citation>
    <scope>IDENTIFICATION</scope>
    <source>
        <tissue evidence="4">Blood</tissue>
    </source>
</reference>
<feature type="region of interest" description="Disordered" evidence="2">
    <location>
        <begin position="179"/>
        <end position="220"/>
    </location>
</feature>
<evidence type="ECO:0000256" key="1">
    <source>
        <dbReference type="SAM" id="Coils"/>
    </source>
</evidence>
<dbReference type="RefSeq" id="XP_026912108.1">
    <property type="nucleotide sequence ID" value="XM_027056307.1"/>
</dbReference>
<evidence type="ECO:0000313" key="5">
    <source>
        <dbReference type="RefSeq" id="XP_026912108.1"/>
    </source>
</evidence>
<dbReference type="InterPro" id="IPR052593">
    <property type="entry name" value="MT-associated_AKAP9-binding"/>
</dbReference>
<accession>A0A6J1Z3P8</accession>
<protein>
    <submittedName>
        <fullName evidence="4 5">Myomegalin isoform X1</fullName>
    </submittedName>
</protein>
<name>A0A6J1Z3P8_ACIJB</name>
<keyword evidence="3" id="KW-1185">Reference proteome</keyword>
<gene>
    <name evidence="4 5" type="primary">LOC106982108</name>
</gene>
<dbReference type="GO" id="GO:0005813">
    <property type="term" value="C:centrosome"/>
    <property type="evidence" value="ECO:0007669"/>
    <property type="project" value="TreeGrafter"/>
</dbReference>
<dbReference type="GO" id="GO:0005794">
    <property type="term" value="C:Golgi apparatus"/>
    <property type="evidence" value="ECO:0007669"/>
    <property type="project" value="TreeGrafter"/>
</dbReference>
<dbReference type="PANTHER" id="PTHR46501">
    <property type="entry name" value="MYOMEGALIN"/>
    <property type="match status" value="1"/>
</dbReference>
<evidence type="ECO:0000313" key="4">
    <source>
        <dbReference type="RefSeq" id="XP_026912107.1"/>
    </source>
</evidence>
<dbReference type="AlphaFoldDB" id="A0A6J1Z3P8"/>
<dbReference type="GO" id="GO:0090063">
    <property type="term" value="P:positive regulation of microtubule nucleation"/>
    <property type="evidence" value="ECO:0007669"/>
    <property type="project" value="TreeGrafter"/>
</dbReference>
<evidence type="ECO:0000256" key="2">
    <source>
        <dbReference type="SAM" id="MobiDB-lite"/>
    </source>
</evidence>
<feature type="region of interest" description="Disordered" evidence="2">
    <location>
        <begin position="237"/>
        <end position="286"/>
    </location>
</feature>
<feature type="region of interest" description="Disordered" evidence="2">
    <location>
        <begin position="1"/>
        <end position="48"/>
    </location>
</feature>
<organism evidence="3 4">
    <name type="scientific">Acinonyx jubatus</name>
    <name type="common">Cheetah</name>
    <dbReference type="NCBI Taxonomy" id="32536"/>
    <lineage>
        <taxon>Eukaryota</taxon>
        <taxon>Metazoa</taxon>
        <taxon>Chordata</taxon>
        <taxon>Craniata</taxon>
        <taxon>Vertebrata</taxon>
        <taxon>Euteleostomi</taxon>
        <taxon>Mammalia</taxon>
        <taxon>Eutheria</taxon>
        <taxon>Laurasiatheria</taxon>
        <taxon>Carnivora</taxon>
        <taxon>Feliformia</taxon>
        <taxon>Felidae</taxon>
        <taxon>Felinae</taxon>
        <taxon>Acinonyx</taxon>
    </lineage>
</organism>
<reference evidence="3" key="2">
    <citation type="submission" date="2025-05" db="UniProtKB">
        <authorList>
            <consortium name="RefSeq"/>
        </authorList>
    </citation>
    <scope>NUCLEOTIDE SEQUENCE [LARGE SCALE GENOMIC DNA]</scope>
    <source>
        <tissue evidence="5">Blood</tissue>
    </source>
</reference>
<dbReference type="PANTHER" id="PTHR46501:SF2">
    <property type="entry name" value="MYOMEGALIN"/>
    <property type="match status" value="1"/>
</dbReference>
<proteinExistence type="predicted"/>
<evidence type="ECO:0000313" key="3">
    <source>
        <dbReference type="Proteomes" id="UP001652583"/>
    </source>
</evidence>
<feature type="coiled-coil region" evidence="1">
    <location>
        <begin position="308"/>
        <end position="338"/>
    </location>
</feature>
<dbReference type="GO" id="GO:0007098">
    <property type="term" value="P:centrosome cycle"/>
    <property type="evidence" value="ECO:0007669"/>
    <property type="project" value="TreeGrafter"/>
</dbReference>
<feature type="compositionally biased region" description="Polar residues" evidence="2">
    <location>
        <begin position="251"/>
        <end position="265"/>
    </location>
</feature>
<feature type="compositionally biased region" description="Low complexity" evidence="2">
    <location>
        <begin position="183"/>
        <end position="211"/>
    </location>
</feature>
<dbReference type="RefSeq" id="XP_026912107.1">
    <property type="nucleotide sequence ID" value="XM_027056306.1"/>
</dbReference>
<feature type="compositionally biased region" description="Polar residues" evidence="2">
    <location>
        <begin position="23"/>
        <end position="37"/>
    </location>
</feature>
<dbReference type="Proteomes" id="UP001652583">
    <property type="component" value="Chromosome C1"/>
</dbReference>